<accession>A0AAW1KKU0</accession>
<evidence type="ECO:0000313" key="2">
    <source>
        <dbReference type="EMBL" id="KAK9720102.1"/>
    </source>
</evidence>
<comment type="caution">
    <text evidence="2">The sequence shown here is derived from an EMBL/GenBank/DDBJ whole genome shotgun (WGS) entry which is preliminary data.</text>
</comment>
<sequence length="226" mass="25842">MQDSDDDGDRDSEMNELFSEVPSNEDILEENVGNIPESIRGADAFGRHWSYVAPKARKVRAADLLKNKKEGLTYKSKSVTSLLDYFKLFMSDEIIEQIVLYTNQKASAYIDKYNNEHEAKMKDWEKKAGLIVGNQEIMSTEDDNNVPLSLLAELWKVPPALRIEECNVEPFLSFDENLVIEDTNDMPSVTNKSDIVELDDGSHEVMEKVRNILSTRQRYDKAIKKS</sequence>
<dbReference type="EMBL" id="JASPKY010000213">
    <property type="protein sequence ID" value="KAK9720102.1"/>
    <property type="molecule type" value="Genomic_DNA"/>
</dbReference>
<evidence type="ECO:0000313" key="3">
    <source>
        <dbReference type="Proteomes" id="UP001458880"/>
    </source>
</evidence>
<organism evidence="2 3">
    <name type="scientific">Popillia japonica</name>
    <name type="common">Japanese beetle</name>
    <dbReference type="NCBI Taxonomy" id="7064"/>
    <lineage>
        <taxon>Eukaryota</taxon>
        <taxon>Metazoa</taxon>
        <taxon>Ecdysozoa</taxon>
        <taxon>Arthropoda</taxon>
        <taxon>Hexapoda</taxon>
        <taxon>Insecta</taxon>
        <taxon>Pterygota</taxon>
        <taxon>Neoptera</taxon>
        <taxon>Endopterygota</taxon>
        <taxon>Coleoptera</taxon>
        <taxon>Polyphaga</taxon>
        <taxon>Scarabaeiformia</taxon>
        <taxon>Scarabaeidae</taxon>
        <taxon>Rutelinae</taxon>
        <taxon>Popillia</taxon>
    </lineage>
</organism>
<reference evidence="2 3" key="1">
    <citation type="journal article" date="2024" name="BMC Genomics">
        <title>De novo assembly and annotation of Popillia japonica's genome with initial clues to its potential as an invasive pest.</title>
        <authorList>
            <person name="Cucini C."/>
            <person name="Boschi S."/>
            <person name="Funari R."/>
            <person name="Cardaioli E."/>
            <person name="Iannotti N."/>
            <person name="Marturano G."/>
            <person name="Paoli F."/>
            <person name="Bruttini M."/>
            <person name="Carapelli A."/>
            <person name="Frati F."/>
            <person name="Nardi F."/>
        </authorList>
    </citation>
    <scope>NUCLEOTIDE SEQUENCE [LARGE SCALE GENOMIC DNA]</scope>
    <source>
        <strain evidence="2">DMR45628</strain>
    </source>
</reference>
<protein>
    <submittedName>
        <fullName evidence="2">Uncharacterized protein</fullName>
    </submittedName>
</protein>
<proteinExistence type="predicted"/>
<keyword evidence="3" id="KW-1185">Reference proteome</keyword>
<dbReference type="AlphaFoldDB" id="A0AAW1KKU0"/>
<evidence type="ECO:0000256" key="1">
    <source>
        <dbReference type="SAM" id="MobiDB-lite"/>
    </source>
</evidence>
<name>A0AAW1KKU0_POPJA</name>
<dbReference type="Proteomes" id="UP001458880">
    <property type="component" value="Unassembled WGS sequence"/>
</dbReference>
<feature type="region of interest" description="Disordered" evidence="1">
    <location>
        <begin position="1"/>
        <end position="23"/>
    </location>
</feature>
<gene>
    <name evidence="2" type="ORF">QE152_g22287</name>
</gene>
<feature type="compositionally biased region" description="Acidic residues" evidence="1">
    <location>
        <begin position="1"/>
        <end position="10"/>
    </location>
</feature>